<organism evidence="1">
    <name type="scientific">Rhizophora mucronata</name>
    <name type="common">Asiatic mangrove</name>
    <dbReference type="NCBI Taxonomy" id="61149"/>
    <lineage>
        <taxon>Eukaryota</taxon>
        <taxon>Viridiplantae</taxon>
        <taxon>Streptophyta</taxon>
        <taxon>Embryophyta</taxon>
        <taxon>Tracheophyta</taxon>
        <taxon>Spermatophyta</taxon>
        <taxon>Magnoliopsida</taxon>
        <taxon>eudicotyledons</taxon>
        <taxon>Gunneridae</taxon>
        <taxon>Pentapetalae</taxon>
        <taxon>rosids</taxon>
        <taxon>fabids</taxon>
        <taxon>Malpighiales</taxon>
        <taxon>Rhizophoraceae</taxon>
        <taxon>Rhizophora</taxon>
    </lineage>
</organism>
<reference evidence="1" key="1">
    <citation type="submission" date="2018-02" db="EMBL/GenBank/DDBJ databases">
        <title>Rhizophora mucronata_Transcriptome.</title>
        <authorList>
            <person name="Meera S.P."/>
            <person name="Sreeshan A."/>
            <person name="Augustine A."/>
        </authorList>
    </citation>
    <scope>NUCLEOTIDE SEQUENCE</scope>
    <source>
        <tissue evidence="1">Leaf</tissue>
    </source>
</reference>
<dbReference type="EMBL" id="GGEC01002612">
    <property type="protein sequence ID" value="MBW83095.1"/>
    <property type="molecule type" value="Transcribed_RNA"/>
</dbReference>
<accession>A0A2P2IPF1</accession>
<evidence type="ECO:0000313" key="1">
    <source>
        <dbReference type="EMBL" id="MBW83095.1"/>
    </source>
</evidence>
<sequence>MDSLAASAVRLNLAISLLSSFNDSRSVFTTSLADFR</sequence>
<dbReference type="AlphaFoldDB" id="A0A2P2IPF1"/>
<protein>
    <submittedName>
        <fullName evidence="1">Uncharacterized protein</fullName>
    </submittedName>
</protein>
<proteinExistence type="predicted"/>
<name>A0A2P2IPF1_RHIMU</name>